<dbReference type="GO" id="GO:0003735">
    <property type="term" value="F:structural constituent of ribosome"/>
    <property type="evidence" value="ECO:0007669"/>
    <property type="project" value="InterPro"/>
</dbReference>
<keyword evidence="2" id="KW-0689">Ribosomal protein</keyword>
<organism evidence="2">
    <name type="scientific">Streptomyces sp. NBC_00180</name>
    <dbReference type="NCBI Taxonomy" id="2903632"/>
    <lineage>
        <taxon>Bacteria</taxon>
        <taxon>Bacillati</taxon>
        <taxon>Actinomycetota</taxon>
        <taxon>Actinomycetes</taxon>
        <taxon>Kitasatosporales</taxon>
        <taxon>Streptomycetaceae</taxon>
        <taxon>Streptomyces</taxon>
    </lineage>
</organism>
<dbReference type="Gene3D" id="3.30.1390.10">
    <property type="match status" value="1"/>
</dbReference>
<dbReference type="GO" id="GO:0005840">
    <property type="term" value="C:ribosome"/>
    <property type="evidence" value="ECO:0007669"/>
    <property type="project" value="UniProtKB-KW"/>
</dbReference>
<dbReference type="InterPro" id="IPR014719">
    <property type="entry name" value="Ribosomal_bL12_C/ClpS-like"/>
</dbReference>
<dbReference type="EMBL" id="CP108140">
    <property type="protein sequence ID" value="WTP87330.1"/>
    <property type="molecule type" value="Genomic_DNA"/>
</dbReference>
<evidence type="ECO:0000259" key="1">
    <source>
        <dbReference type="Pfam" id="PF00542"/>
    </source>
</evidence>
<dbReference type="AlphaFoldDB" id="A0AAU1HXK6"/>
<keyword evidence="2" id="KW-0687">Ribonucleoprotein</keyword>
<sequence length="93" mass="10466">MDIVGYFIALVVIIGFAGAESRISRTDRRVARVERKLDLIIDHLGLRDDDPRMAKVVALLRDDKKIQAIKEYREITGVGLAEAKEAVERMGQT</sequence>
<reference evidence="2" key="1">
    <citation type="submission" date="2022-10" db="EMBL/GenBank/DDBJ databases">
        <title>The complete genomes of actinobacterial strains from the NBC collection.</title>
        <authorList>
            <person name="Joergensen T.S."/>
            <person name="Alvarez Arevalo M."/>
            <person name="Sterndorff E.B."/>
            <person name="Faurdal D."/>
            <person name="Vuksanovic O."/>
            <person name="Mourched A.-S."/>
            <person name="Charusanti P."/>
            <person name="Shaw S."/>
            <person name="Blin K."/>
            <person name="Weber T."/>
        </authorList>
    </citation>
    <scope>NUCLEOTIDE SEQUENCE</scope>
    <source>
        <strain evidence="2">NBC 00180</strain>
    </source>
</reference>
<proteinExistence type="predicted"/>
<dbReference type="GO" id="GO:0006412">
    <property type="term" value="P:translation"/>
    <property type="evidence" value="ECO:0007669"/>
    <property type="project" value="InterPro"/>
</dbReference>
<dbReference type="InterPro" id="IPR013823">
    <property type="entry name" value="Ribosomal_bL12_C"/>
</dbReference>
<feature type="domain" description="Large ribosomal subunit protein bL12 C-terminal" evidence="1">
    <location>
        <begin position="62"/>
        <end position="92"/>
    </location>
</feature>
<dbReference type="Pfam" id="PF00542">
    <property type="entry name" value="Ribosomal_L12"/>
    <property type="match status" value="1"/>
</dbReference>
<evidence type="ECO:0000313" key="2">
    <source>
        <dbReference type="EMBL" id="WTP87330.1"/>
    </source>
</evidence>
<protein>
    <submittedName>
        <fullName evidence="2">Ribosomal protein L7/L12</fullName>
    </submittedName>
</protein>
<accession>A0AAU1HXK6</accession>
<dbReference type="SUPFAM" id="SSF54736">
    <property type="entry name" value="ClpS-like"/>
    <property type="match status" value="1"/>
</dbReference>
<name>A0AAU1HXK6_9ACTN</name>
<gene>
    <name evidence="2" type="ORF">OG477_18995</name>
</gene>